<evidence type="ECO:0000256" key="3">
    <source>
        <dbReference type="ARBA" id="ARBA00022842"/>
    </source>
</evidence>
<dbReference type="STRING" id="2015173.A0A026W8C4"/>
<dbReference type="PANTHER" id="PTHR13794">
    <property type="entry name" value="ENOLASE SUPERFAMILY, MANDELATE RACEMASE"/>
    <property type="match status" value="1"/>
</dbReference>
<dbReference type="InterPro" id="IPR029017">
    <property type="entry name" value="Enolase-like_N"/>
</dbReference>
<dbReference type="InterPro" id="IPR036849">
    <property type="entry name" value="Enolase-like_C_sf"/>
</dbReference>
<dbReference type="Gene3D" id="3.20.20.120">
    <property type="entry name" value="Enolase-like C-terminal domain"/>
    <property type="match status" value="2"/>
</dbReference>
<evidence type="ECO:0000313" key="6">
    <source>
        <dbReference type="EMBL" id="EZA51274.1"/>
    </source>
</evidence>
<keyword evidence="3" id="KW-0460">Magnesium</keyword>
<gene>
    <name evidence="6" type="ORF">X777_09951</name>
</gene>
<dbReference type="SUPFAM" id="SSF54826">
    <property type="entry name" value="Enolase N-terminal domain-like"/>
    <property type="match status" value="1"/>
</dbReference>
<proteinExistence type="predicted"/>
<dbReference type="GO" id="GO:0000287">
    <property type="term" value="F:magnesium ion binding"/>
    <property type="evidence" value="ECO:0007669"/>
    <property type="project" value="TreeGrafter"/>
</dbReference>
<dbReference type="GO" id="GO:0016836">
    <property type="term" value="F:hydro-lyase activity"/>
    <property type="evidence" value="ECO:0007669"/>
    <property type="project" value="TreeGrafter"/>
</dbReference>
<dbReference type="OMA" id="YTADVGW"/>
<evidence type="ECO:0000256" key="1">
    <source>
        <dbReference type="ARBA" id="ARBA00001946"/>
    </source>
</evidence>
<organism evidence="6 7">
    <name type="scientific">Ooceraea biroi</name>
    <name type="common">Clonal raider ant</name>
    <name type="synonym">Cerapachys biroi</name>
    <dbReference type="NCBI Taxonomy" id="2015173"/>
    <lineage>
        <taxon>Eukaryota</taxon>
        <taxon>Metazoa</taxon>
        <taxon>Ecdysozoa</taxon>
        <taxon>Arthropoda</taxon>
        <taxon>Hexapoda</taxon>
        <taxon>Insecta</taxon>
        <taxon>Pterygota</taxon>
        <taxon>Neoptera</taxon>
        <taxon>Endopterygota</taxon>
        <taxon>Hymenoptera</taxon>
        <taxon>Apocrita</taxon>
        <taxon>Aculeata</taxon>
        <taxon>Formicoidea</taxon>
        <taxon>Formicidae</taxon>
        <taxon>Dorylinae</taxon>
        <taxon>Ooceraea</taxon>
    </lineage>
</organism>
<dbReference type="PANTHER" id="PTHR13794:SF58">
    <property type="entry name" value="MITOCHONDRIAL ENOLASE SUPERFAMILY MEMBER 1"/>
    <property type="match status" value="1"/>
</dbReference>
<name>A0A026W8C4_OOCBI</name>
<dbReference type="InterPro" id="IPR046945">
    <property type="entry name" value="RHMD-like"/>
</dbReference>
<evidence type="ECO:0000259" key="5">
    <source>
        <dbReference type="Pfam" id="PF13378"/>
    </source>
</evidence>
<keyword evidence="7" id="KW-1185">Reference proteome</keyword>
<comment type="cofactor">
    <cofactor evidence="1">
        <name>Mg(2+)</name>
        <dbReference type="ChEBI" id="CHEBI:18420"/>
    </cofactor>
</comment>
<dbReference type="Gene3D" id="3.30.390.10">
    <property type="entry name" value="Enolase-like, N-terminal domain"/>
    <property type="match status" value="1"/>
</dbReference>
<dbReference type="Proteomes" id="UP000053097">
    <property type="component" value="Unassembled WGS sequence"/>
</dbReference>
<feature type="compositionally biased region" description="Basic and acidic residues" evidence="4">
    <location>
        <begin position="317"/>
        <end position="340"/>
    </location>
</feature>
<dbReference type="OrthoDB" id="7662630at2759"/>
<dbReference type="AlphaFoldDB" id="A0A026W8C4"/>
<accession>A0A026W8C4</accession>
<evidence type="ECO:0000256" key="4">
    <source>
        <dbReference type="SAM" id="MobiDB-lite"/>
    </source>
</evidence>
<reference evidence="6 7" key="1">
    <citation type="journal article" date="2014" name="Curr. Biol.">
        <title>The genome of the clonal raider ant Cerapachys biroi.</title>
        <authorList>
            <person name="Oxley P.R."/>
            <person name="Ji L."/>
            <person name="Fetter-Pruneda I."/>
            <person name="McKenzie S.K."/>
            <person name="Li C."/>
            <person name="Hu H."/>
            <person name="Zhang G."/>
            <person name="Kronauer D.J."/>
        </authorList>
    </citation>
    <scope>NUCLEOTIDE SEQUENCE [LARGE SCALE GENOMIC DNA]</scope>
</reference>
<feature type="domain" description="Enolase C-terminal" evidence="5">
    <location>
        <begin position="121"/>
        <end position="269"/>
    </location>
</feature>
<dbReference type="SUPFAM" id="SSF51604">
    <property type="entry name" value="Enolase C-terminal domain-like"/>
    <property type="match status" value="1"/>
</dbReference>
<sequence length="340" mass="39921">MEVERGVACLAKAAVGNALWDLWARIENKPVWKLLTDMTPEQLVSNINLKYKFFSSTDFITEEEAIKMLRENEKYEEEYEKMLKRDGYPAYISNVGSVKYSNQKIKDTCRNYVKLEVVQVKYKPFWVEEALHPDDVVGYDNKEFEKLKGITLAGGETYGNCVEIKQVLEKHTFNFLKISLARLAINDALAAYFMAKKNETPICPHTGGLGLCEMAQHLQMWDFICLSQSTQNRLIEFIDYKHGYFVNPVHIINGRYMPPTLPGYSTMFKQKVIERWSYPSGSRWRHLFHLGFPTYFQRKKQQEEKGERKCRRGFPTRKSENKQTEREKKEETQETEEKIK</sequence>
<protein>
    <submittedName>
        <fullName evidence="6">Mitochondrial enolase superfamily member</fullName>
    </submittedName>
</protein>
<dbReference type="InterPro" id="IPR029065">
    <property type="entry name" value="Enolase_C-like"/>
</dbReference>
<evidence type="ECO:0000313" key="7">
    <source>
        <dbReference type="Proteomes" id="UP000053097"/>
    </source>
</evidence>
<dbReference type="Pfam" id="PF13378">
    <property type="entry name" value="MR_MLE_C"/>
    <property type="match status" value="1"/>
</dbReference>
<dbReference type="EMBL" id="KK107405">
    <property type="protein sequence ID" value="EZA51274.1"/>
    <property type="molecule type" value="Genomic_DNA"/>
</dbReference>
<evidence type="ECO:0000256" key="2">
    <source>
        <dbReference type="ARBA" id="ARBA00022723"/>
    </source>
</evidence>
<feature type="region of interest" description="Disordered" evidence="4">
    <location>
        <begin position="299"/>
        <end position="340"/>
    </location>
</feature>
<keyword evidence="2" id="KW-0479">Metal-binding</keyword>
<dbReference type="GO" id="GO:0016052">
    <property type="term" value="P:carbohydrate catabolic process"/>
    <property type="evidence" value="ECO:0007669"/>
    <property type="project" value="TreeGrafter"/>
</dbReference>